<accession>A0A8H3FFE2</accession>
<dbReference type="Proteomes" id="UP000664169">
    <property type="component" value="Unassembled WGS sequence"/>
</dbReference>
<reference evidence="3" key="1">
    <citation type="submission" date="2021-03" db="EMBL/GenBank/DDBJ databases">
        <authorList>
            <person name="Tagirdzhanova G."/>
        </authorList>
    </citation>
    <scope>NUCLEOTIDE SEQUENCE</scope>
</reference>
<evidence type="ECO:0000313" key="3">
    <source>
        <dbReference type="EMBL" id="CAF9925046.1"/>
    </source>
</evidence>
<name>A0A8H3FFE2_9LECA</name>
<sequence>MPSLHSIALLALTGAASAYPWTENHVAHSFEVESSGPNLMARDAGSFSDDFDDLTEFYQRDAVGPYLEGQVLVRSVKGGSKPSKSSGGGGGGHQKSTASKILRGVGKGTNAFGDIGTGLTGIADVAGLFKSNGNGNSGGTTQSRRDLEDLDDGSGLFAREARGSRRHHSGSSLGHIASAAGHRASHSHGAFDHLGQGLSGISNFAGLFQSNGGSSGSGSSNTKRDLEDLLDSVFEIYARGLDLEDLEY</sequence>
<comment type="caution">
    <text evidence="3">The sequence shown here is derived from an EMBL/GenBank/DDBJ whole genome shotgun (WGS) entry which is preliminary data.</text>
</comment>
<gene>
    <name evidence="3" type="ORF">GOMPHAMPRED_003801</name>
</gene>
<organism evidence="3 4">
    <name type="scientific">Gomphillus americanus</name>
    <dbReference type="NCBI Taxonomy" id="1940652"/>
    <lineage>
        <taxon>Eukaryota</taxon>
        <taxon>Fungi</taxon>
        <taxon>Dikarya</taxon>
        <taxon>Ascomycota</taxon>
        <taxon>Pezizomycotina</taxon>
        <taxon>Lecanoromycetes</taxon>
        <taxon>OSLEUM clade</taxon>
        <taxon>Ostropomycetidae</taxon>
        <taxon>Ostropales</taxon>
        <taxon>Graphidaceae</taxon>
        <taxon>Gomphilloideae</taxon>
        <taxon>Gomphillus</taxon>
    </lineage>
</organism>
<feature type="chain" id="PRO_5034921147" evidence="2">
    <location>
        <begin position="19"/>
        <end position="248"/>
    </location>
</feature>
<protein>
    <submittedName>
        <fullName evidence="3">Uncharacterized protein</fullName>
    </submittedName>
</protein>
<keyword evidence="4" id="KW-1185">Reference proteome</keyword>
<proteinExistence type="predicted"/>
<dbReference type="EMBL" id="CAJPDQ010000022">
    <property type="protein sequence ID" value="CAF9925046.1"/>
    <property type="molecule type" value="Genomic_DNA"/>
</dbReference>
<feature type="compositionally biased region" description="Low complexity" evidence="1">
    <location>
        <begin position="76"/>
        <end position="85"/>
    </location>
</feature>
<evidence type="ECO:0000256" key="1">
    <source>
        <dbReference type="SAM" id="MobiDB-lite"/>
    </source>
</evidence>
<feature type="region of interest" description="Disordered" evidence="1">
    <location>
        <begin position="130"/>
        <end position="151"/>
    </location>
</feature>
<dbReference type="AlphaFoldDB" id="A0A8H3FFE2"/>
<evidence type="ECO:0000256" key="2">
    <source>
        <dbReference type="SAM" id="SignalP"/>
    </source>
</evidence>
<feature type="signal peptide" evidence="2">
    <location>
        <begin position="1"/>
        <end position="18"/>
    </location>
</feature>
<evidence type="ECO:0000313" key="4">
    <source>
        <dbReference type="Proteomes" id="UP000664169"/>
    </source>
</evidence>
<feature type="region of interest" description="Disordered" evidence="1">
    <location>
        <begin position="76"/>
        <end position="97"/>
    </location>
</feature>
<keyword evidence="2" id="KW-0732">Signal</keyword>